<sequence>MSEKTPPENMFFDLVRSDEVDDAHKLEVAGFPEDEAASLTAFRVRQAHAPDLFLGAFIPGAIADAKRKLIAYVNATLSPSPVLTHSSMSTHVASGTSVCIHAVCVDRALLRQGIATALLKEYCRRLDAANTADAVRYERALLIVHEELTPLYERLGFELVGRSEVIHGSRPWYEMRWIVPSAASAAPAVATGDHSQQIPAGLWEALTKSSSRTRPSGKVLSADFTIEQTVEYEERSEEKETGEARNKYDLLCPRPGCGSVILKKRVGKYVQRENVQMEPPDHTNPLLKPLDAPPTLGHWWLVTPNAMAFENIGFSKPVTSDEKPKKLLACAECDLGPVGWCLQGSSEFWVACERVRYRE</sequence>
<keyword evidence="8" id="KW-1185">Reference proteome</keyword>
<protein>
    <recommendedName>
        <fullName evidence="6">N-acetyltransferase domain-containing protein</fullName>
    </recommendedName>
</protein>
<reference evidence="7 8" key="1">
    <citation type="submission" date="2019-02" db="EMBL/GenBank/DDBJ databases">
        <title>Genome sequencing of the rare red list fungi Dentipellis fragilis.</title>
        <authorList>
            <person name="Buettner E."/>
            <person name="Kellner H."/>
        </authorList>
    </citation>
    <scope>NUCLEOTIDE SEQUENCE [LARGE SCALE GENOMIC DNA]</scope>
    <source>
        <strain evidence="7 8">DSM 105465</strain>
    </source>
</reference>
<feature type="domain" description="N-acetyltransferase" evidence="6">
    <location>
        <begin position="10"/>
        <end position="180"/>
    </location>
</feature>
<dbReference type="GO" id="GO:0005737">
    <property type="term" value="C:cytoplasm"/>
    <property type="evidence" value="ECO:0007669"/>
    <property type="project" value="TreeGrafter"/>
</dbReference>
<proteinExistence type="predicted"/>
<evidence type="ECO:0000256" key="2">
    <source>
        <dbReference type="ARBA" id="ARBA00022658"/>
    </source>
</evidence>
<keyword evidence="4" id="KW-0653">Protein transport</keyword>
<evidence type="ECO:0000259" key="6">
    <source>
        <dbReference type="PROSITE" id="PS51186"/>
    </source>
</evidence>
<evidence type="ECO:0000256" key="3">
    <source>
        <dbReference type="ARBA" id="ARBA00022679"/>
    </source>
</evidence>
<dbReference type="OrthoDB" id="30840at2759"/>
<organism evidence="7 8">
    <name type="scientific">Dentipellis fragilis</name>
    <dbReference type="NCBI Taxonomy" id="205917"/>
    <lineage>
        <taxon>Eukaryota</taxon>
        <taxon>Fungi</taxon>
        <taxon>Dikarya</taxon>
        <taxon>Basidiomycota</taxon>
        <taxon>Agaricomycotina</taxon>
        <taxon>Agaricomycetes</taxon>
        <taxon>Russulales</taxon>
        <taxon>Hericiaceae</taxon>
        <taxon>Dentipellis</taxon>
    </lineage>
</organism>
<accession>A0A4Y9YU83</accession>
<evidence type="ECO:0000313" key="7">
    <source>
        <dbReference type="EMBL" id="TFY65984.1"/>
    </source>
</evidence>
<dbReference type="InterPro" id="IPR011057">
    <property type="entry name" value="Mss4-like_sf"/>
</dbReference>
<dbReference type="GO" id="GO:0007264">
    <property type="term" value="P:small GTPase-mediated signal transduction"/>
    <property type="evidence" value="ECO:0007669"/>
    <property type="project" value="InterPro"/>
</dbReference>
<dbReference type="Pfam" id="PF13673">
    <property type="entry name" value="Acetyltransf_10"/>
    <property type="match status" value="1"/>
</dbReference>
<dbReference type="InterPro" id="IPR011323">
    <property type="entry name" value="Mss4/transl-control_tumour"/>
</dbReference>
<gene>
    <name evidence="7" type="ORF">EVG20_g5106</name>
</gene>
<evidence type="ECO:0000256" key="4">
    <source>
        <dbReference type="ARBA" id="ARBA00022927"/>
    </source>
</evidence>
<dbReference type="InterPro" id="IPR007515">
    <property type="entry name" value="Mss4"/>
</dbReference>
<dbReference type="Gene3D" id="3.40.630.30">
    <property type="match status" value="1"/>
</dbReference>
<dbReference type="GO" id="GO:0015031">
    <property type="term" value="P:protein transport"/>
    <property type="evidence" value="ECO:0007669"/>
    <property type="project" value="UniProtKB-KW"/>
</dbReference>
<dbReference type="PROSITE" id="PS51796">
    <property type="entry name" value="MSS4"/>
    <property type="match status" value="1"/>
</dbReference>
<dbReference type="EMBL" id="SEOQ01000289">
    <property type="protein sequence ID" value="TFY65984.1"/>
    <property type="molecule type" value="Genomic_DNA"/>
</dbReference>
<comment type="caution">
    <text evidence="7">The sequence shown here is derived from an EMBL/GenBank/DDBJ whole genome shotgun (WGS) entry which is preliminary data.</text>
</comment>
<keyword evidence="2" id="KW-0344">Guanine-nucleotide releasing factor</keyword>
<dbReference type="GO" id="GO:0005085">
    <property type="term" value="F:guanyl-nucleotide exchange factor activity"/>
    <property type="evidence" value="ECO:0007669"/>
    <property type="project" value="UniProtKB-KW"/>
</dbReference>
<dbReference type="AlphaFoldDB" id="A0A4Y9YU83"/>
<evidence type="ECO:0000256" key="1">
    <source>
        <dbReference type="ARBA" id="ARBA00022448"/>
    </source>
</evidence>
<dbReference type="PROSITE" id="PS51186">
    <property type="entry name" value="GNAT"/>
    <property type="match status" value="1"/>
</dbReference>
<dbReference type="SUPFAM" id="SSF55729">
    <property type="entry name" value="Acyl-CoA N-acyltransferases (Nat)"/>
    <property type="match status" value="1"/>
</dbReference>
<evidence type="ECO:0000313" key="8">
    <source>
        <dbReference type="Proteomes" id="UP000298327"/>
    </source>
</evidence>
<dbReference type="InterPro" id="IPR000182">
    <property type="entry name" value="GNAT_dom"/>
</dbReference>
<dbReference type="PANTHER" id="PTHR10908:SF0">
    <property type="entry name" value="SEROTONIN N-ACETYLTRANSFERASE"/>
    <property type="match status" value="1"/>
</dbReference>
<dbReference type="InterPro" id="IPR016181">
    <property type="entry name" value="Acyl_CoA_acyltransferase"/>
</dbReference>
<dbReference type="Proteomes" id="UP000298327">
    <property type="component" value="Unassembled WGS sequence"/>
</dbReference>
<dbReference type="GO" id="GO:0004059">
    <property type="term" value="F:aralkylamine N-acetyltransferase activity"/>
    <property type="evidence" value="ECO:0007669"/>
    <property type="project" value="TreeGrafter"/>
</dbReference>
<dbReference type="Pfam" id="PF04421">
    <property type="entry name" value="Mss4"/>
    <property type="match status" value="1"/>
</dbReference>
<dbReference type="PANTHER" id="PTHR10908">
    <property type="entry name" value="SEROTONIN N-ACETYLTRANSFERASE"/>
    <property type="match status" value="1"/>
</dbReference>
<keyword evidence="3" id="KW-0808">Transferase</keyword>
<keyword evidence="1" id="KW-0813">Transport</keyword>
<keyword evidence="5" id="KW-0012">Acyltransferase</keyword>
<dbReference type="STRING" id="205917.A0A4Y9YU83"/>
<dbReference type="SUPFAM" id="SSF51316">
    <property type="entry name" value="Mss4-like"/>
    <property type="match status" value="1"/>
</dbReference>
<dbReference type="Gene3D" id="2.170.150.10">
    <property type="entry name" value="Metal Binding Protein, Guanine Nucleotide Exchange Factor, Chain A"/>
    <property type="match status" value="1"/>
</dbReference>
<evidence type="ECO:0000256" key="5">
    <source>
        <dbReference type="ARBA" id="ARBA00023315"/>
    </source>
</evidence>
<name>A0A4Y9YU83_9AGAM</name>
<dbReference type="InterPro" id="IPR051635">
    <property type="entry name" value="SNAT-like"/>
</dbReference>